<gene>
    <name evidence="1" type="ORF">FKY71_04570</name>
</gene>
<comment type="caution">
    <text evidence="1">The sequence shown here is derived from an EMBL/GenBank/DDBJ whole genome shotgun (WGS) entry which is preliminary data.</text>
</comment>
<protein>
    <submittedName>
        <fullName evidence="1">Uncharacterized protein</fullName>
    </submittedName>
</protein>
<proteinExistence type="predicted"/>
<dbReference type="Gene3D" id="3.40.50.880">
    <property type="match status" value="1"/>
</dbReference>
<name>A0A540VTZ2_9GAMM</name>
<reference evidence="1 2" key="1">
    <citation type="submission" date="2019-06" db="EMBL/GenBank/DDBJ databases">
        <title>Metagenome assembled Genome of Spiribacter salinus SL48-SHIP from the microbial mat of Salt Lake 48 (Novosibirsk region, Russia).</title>
        <authorList>
            <person name="Shipova A."/>
            <person name="Rozanov A.S."/>
            <person name="Bryanskaya A.V."/>
            <person name="Peltek S.E."/>
        </authorList>
    </citation>
    <scope>NUCLEOTIDE SEQUENCE [LARGE SCALE GENOMIC DNA]</scope>
    <source>
        <strain evidence="1">SL48-SHIP-2</strain>
    </source>
</reference>
<sequence>MTKKTVAAPTVASDSLGRQAKRDIEALVIQPDALCPPALIRKALRRREFALRVVNTCAGASFPDDPPSVAGLLMLGGR</sequence>
<evidence type="ECO:0000313" key="2">
    <source>
        <dbReference type="Proteomes" id="UP000315400"/>
    </source>
</evidence>
<accession>A0A540VTZ2</accession>
<dbReference type="Proteomes" id="UP000315400">
    <property type="component" value="Unassembled WGS sequence"/>
</dbReference>
<organism evidence="1 2">
    <name type="scientific">Spiribacter salinus</name>
    <dbReference type="NCBI Taxonomy" id="1335746"/>
    <lineage>
        <taxon>Bacteria</taxon>
        <taxon>Pseudomonadati</taxon>
        <taxon>Pseudomonadota</taxon>
        <taxon>Gammaproteobacteria</taxon>
        <taxon>Chromatiales</taxon>
        <taxon>Ectothiorhodospiraceae</taxon>
        <taxon>Spiribacter</taxon>
    </lineage>
</organism>
<dbReference type="EMBL" id="VIFK01000020">
    <property type="protein sequence ID" value="TQF00187.1"/>
    <property type="molecule type" value="Genomic_DNA"/>
</dbReference>
<dbReference type="AlphaFoldDB" id="A0A540VTZ2"/>
<dbReference type="InterPro" id="IPR029062">
    <property type="entry name" value="Class_I_gatase-like"/>
</dbReference>
<evidence type="ECO:0000313" key="1">
    <source>
        <dbReference type="EMBL" id="TQF00187.1"/>
    </source>
</evidence>